<comment type="similarity">
    <text evidence="4">Belongs to the transpeptidase family.</text>
</comment>
<dbReference type="PATRIC" id="fig|1150625.3.peg.2138"/>
<feature type="region of interest" description="Disordered" evidence="14">
    <location>
        <begin position="707"/>
        <end position="730"/>
    </location>
</feature>
<dbReference type="InterPro" id="IPR012338">
    <property type="entry name" value="Beta-lactam/transpept-like"/>
</dbReference>
<dbReference type="InterPro" id="IPR005311">
    <property type="entry name" value="PBP_dimer"/>
</dbReference>
<dbReference type="UniPathway" id="UPA00219"/>
<evidence type="ECO:0000256" key="9">
    <source>
        <dbReference type="ARBA" id="ARBA00022984"/>
    </source>
</evidence>
<evidence type="ECO:0000313" key="18">
    <source>
        <dbReference type="EMBL" id="KUP06064.1"/>
    </source>
</evidence>
<dbReference type="GO" id="GO:0009002">
    <property type="term" value="F:serine-type D-Ala-D-Ala carboxypeptidase activity"/>
    <property type="evidence" value="ECO:0007669"/>
    <property type="project" value="UniProtKB-EC"/>
</dbReference>
<comment type="catalytic activity">
    <reaction evidence="13">
        <text>Preferential cleavage: (Ac)2-L-Lys-D-Ala-|-D-Ala. Also transpeptidation of peptidyl-alanyl moieties that are N-acyl substituents of D-alanine.</text>
        <dbReference type="EC" id="3.4.16.4"/>
    </reaction>
</comment>
<feature type="compositionally biased region" description="Basic and acidic residues" evidence="14">
    <location>
        <begin position="707"/>
        <end position="723"/>
    </location>
</feature>
<evidence type="ECO:0000256" key="14">
    <source>
        <dbReference type="SAM" id="MobiDB-lite"/>
    </source>
</evidence>
<evidence type="ECO:0000256" key="7">
    <source>
        <dbReference type="ARBA" id="ARBA00022692"/>
    </source>
</evidence>
<dbReference type="InterPro" id="IPR001460">
    <property type="entry name" value="PCN-bd_Tpept"/>
</dbReference>
<dbReference type="InterPro" id="IPR036138">
    <property type="entry name" value="PBP_dimer_sf"/>
</dbReference>
<dbReference type="GO" id="GO:0008360">
    <property type="term" value="P:regulation of cell shape"/>
    <property type="evidence" value="ECO:0007669"/>
    <property type="project" value="UniProtKB-KW"/>
</dbReference>
<keyword evidence="8" id="KW-0133">Cell shape</keyword>
<keyword evidence="10 15" id="KW-1133">Transmembrane helix</keyword>
<evidence type="ECO:0000256" key="11">
    <source>
        <dbReference type="ARBA" id="ARBA00023136"/>
    </source>
</evidence>
<keyword evidence="6" id="KW-1003">Cell membrane</keyword>
<gene>
    <name evidence="18" type="ORF">Q75_10025</name>
</gene>
<evidence type="ECO:0000259" key="17">
    <source>
        <dbReference type="Pfam" id="PF03717"/>
    </source>
</evidence>
<dbReference type="Pfam" id="PF03717">
    <property type="entry name" value="PBP_dimer"/>
    <property type="match status" value="1"/>
</dbReference>
<reference evidence="18 19" key="1">
    <citation type="journal article" date="2016" name="Front. Microbiol.">
        <title>Microevolution Analysis of Bacillus coahuilensis Unveils Differences in Phosphorus Acquisition Strategies and Their Regulation.</title>
        <authorList>
            <person name="Gomez-Lunar Z."/>
            <person name="Hernandez-Gonzalez I."/>
            <person name="Rodriguez-Torres M.D."/>
            <person name="Souza V."/>
            <person name="Olmedo-Alvarez G."/>
        </authorList>
    </citation>
    <scope>NUCLEOTIDE SEQUENCE [LARGE SCALE GENOMIC DNA]</scope>
    <source>
        <strain evidence="19">p1.1.43</strain>
    </source>
</reference>
<dbReference type="SUPFAM" id="SSF56601">
    <property type="entry name" value="beta-lactamase/transpeptidase-like"/>
    <property type="match status" value="1"/>
</dbReference>
<dbReference type="GO" id="GO:0005886">
    <property type="term" value="C:plasma membrane"/>
    <property type="evidence" value="ECO:0007669"/>
    <property type="project" value="UniProtKB-SubCell"/>
</dbReference>
<dbReference type="Gene3D" id="3.40.710.10">
    <property type="entry name" value="DD-peptidase/beta-lactamase superfamily"/>
    <property type="match status" value="1"/>
</dbReference>
<accession>A0A147K7T4</accession>
<dbReference type="PANTHER" id="PTHR30627:SF2">
    <property type="entry name" value="PEPTIDOGLYCAN D,D-TRANSPEPTIDASE MRDA"/>
    <property type="match status" value="1"/>
</dbReference>
<dbReference type="GO" id="GO:0071555">
    <property type="term" value="P:cell wall organization"/>
    <property type="evidence" value="ECO:0007669"/>
    <property type="project" value="UniProtKB-KW"/>
</dbReference>
<evidence type="ECO:0000256" key="4">
    <source>
        <dbReference type="ARBA" id="ARBA00007171"/>
    </source>
</evidence>
<evidence type="ECO:0000256" key="13">
    <source>
        <dbReference type="ARBA" id="ARBA00034000"/>
    </source>
</evidence>
<evidence type="ECO:0000256" key="10">
    <source>
        <dbReference type="ARBA" id="ARBA00022989"/>
    </source>
</evidence>
<comment type="pathway">
    <text evidence="3">Cell wall biogenesis; peptidoglycan biosynthesis.</text>
</comment>
<keyword evidence="12" id="KW-0961">Cell wall biogenesis/degradation</keyword>
<comment type="subcellular location">
    <subcellularLocation>
        <location evidence="2">Cell membrane</location>
    </subcellularLocation>
    <subcellularLocation>
        <location evidence="1">Membrane</location>
        <topology evidence="1">Single-pass membrane protein</topology>
    </subcellularLocation>
</comment>
<dbReference type="Gene3D" id="1.10.10.1230">
    <property type="entry name" value="Penicillin-binding protein, N-terminal non-catalytic domain, head sub-domain"/>
    <property type="match status" value="1"/>
</dbReference>
<dbReference type="InterPro" id="IPR050515">
    <property type="entry name" value="Beta-lactam/transpept"/>
</dbReference>
<dbReference type="Pfam" id="PF00905">
    <property type="entry name" value="Transpeptidase"/>
    <property type="match status" value="1"/>
</dbReference>
<dbReference type="OrthoDB" id="9770103at2"/>
<evidence type="ECO:0000256" key="6">
    <source>
        <dbReference type="ARBA" id="ARBA00022475"/>
    </source>
</evidence>
<name>A0A147K7T4_9BACI</name>
<comment type="caution">
    <text evidence="18">The sequence shown here is derived from an EMBL/GenBank/DDBJ whole genome shotgun (WGS) entry which is preliminary data.</text>
</comment>
<dbReference type="GO" id="GO:0071972">
    <property type="term" value="F:peptidoglycan L,D-transpeptidase activity"/>
    <property type="evidence" value="ECO:0007669"/>
    <property type="project" value="TreeGrafter"/>
</dbReference>
<dbReference type="GO" id="GO:0009252">
    <property type="term" value="P:peptidoglycan biosynthetic process"/>
    <property type="evidence" value="ECO:0007669"/>
    <property type="project" value="UniProtKB-UniPathway"/>
</dbReference>
<evidence type="ECO:0000256" key="3">
    <source>
        <dbReference type="ARBA" id="ARBA00004752"/>
    </source>
</evidence>
<evidence type="ECO:0000256" key="1">
    <source>
        <dbReference type="ARBA" id="ARBA00004167"/>
    </source>
</evidence>
<dbReference type="GO" id="GO:0008658">
    <property type="term" value="F:penicillin binding"/>
    <property type="evidence" value="ECO:0007669"/>
    <property type="project" value="InterPro"/>
</dbReference>
<evidence type="ECO:0000256" key="2">
    <source>
        <dbReference type="ARBA" id="ARBA00004236"/>
    </source>
</evidence>
<feature type="domain" description="Penicillin-binding protein transpeptidase" evidence="16">
    <location>
        <begin position="361"/>
        <end position="694"/>
    </location>
</feature>
<evidence type="ECO:0000256" key="12">
    <source>
        <dbReference type="ARBA" id="ARBA00023316"/>
    </source>
</evidence>
<keyword evidence="19" id="KW-1185">Reference proteome</keyword>
<dbReference type="EMBL" id="LDYG01000031">
    <property type="protein sequence ID" value="KUP06064.1"/>
    <property type="molecule type" value="Genomic_DNA"/>
</dbReference>
<organism evidence="18 19">
    <name type="scientific">Bacillus coahuilensis p1.1.43</name>
    <dbReference type="NCBI Taxonomy" id="1150625"/>
    <lineage>
        <taxon>Bacteria</taxon>
        <taxon>Bacillati</taxon>
        <taxon>Bacillota</taxon>
        <taxon>Bacilli</taxon>
        <taxon>Bacillales</taxon>
        <taxon>Bacillaceae</taxon>
        <taxon>Bacillus</taxon>
    </lineage>
</organism>
<sequence length="730" mass="82941">MVGNDRKKNRKKKKTHVQIRLNVLFFAVFLLFSALILRLGIVQIVHGENYQKEIEKTEEVVVNTTVPRGKMYDRYGNVVVDNTPVPAITYTKSMSTSTKEVLEVAGQLSKFLEVEEELDEFEKIRDRDLQDYWLITHPEEALELVRSEEIDQIKNDEEIEDANKEIYALQLDRIPISDLNAIRKDEREMEIVNLFVKMNSGYALSPQTISTNIQPEEMAKVSEHLSLLPGINTVTDWEREYLFGNTLSSILGKVTSSTEGLPSDMLDYYLSRDYLRNDRVGKSYLELQYEDVLKGQPGKVRNITDKAGNVLSTETITEGQRGKDLVLTVDMELQAYLEELMVEEMEKIKESGRHLPMLDRGYFVMMEPDTGEILAMSGKRWVKTDEDYELYDDTAGTFQSAHEFGSAVKGATILSGYMAGILTPGERIVDQPIQLKGVPNVKKSWFSGTRTFTDIGALEKSSNGYMFKIALRLAGEPYYTPDMPIDVSTGEFQTFRNYLSQFGLGVSTGIDLPNEATGLKSNNWQGGQILDLAIGQYDTYTTMQMAQYISTVANGGTRVAPKIVKELREPSLDQELGPVYQEMETKIMNTVNVTEDEIEQVKKGMYEVYNGNEGTAASYFKYPIVIDFTAAGKTGTAQSLYYGPYRDYYGIETETHTLIGFAPYDNPEVSFSVIFPWADIDDDKFNSEKVIAQKMLKKYFELKEGRNIKETQEQTEEEKKELVVEEPEEQ</sequence>
<evidence type="ECO:0000256" key="5">
    <source>
        <dbReference type="ARBA" id="ARBA00012448"/>
    </source>
</evidence>
<dbReference type="PANTHER" id="PTHR30627">
    <property type="entry name" value="PEPTIDOGLYCAN D,D-TRANSPEPTIDASE"/>
    <property type="match status" value="1"/>
</dbReference>
<dbReference type="EC" id="3.4.16.4" evidence="5"/>
<keyword evidence="11 15" id="KW-0472">Membrane</keyword>
<dbReference type="Gene3D" id="3.90.1310.10">
    <property type="entry name" value="Penicillin-binding protein 2a (Domain 2)"/>
    <property type="match status" value="1"/>
</dbReference>
<evidence type="ECO:0000256" key="8">
    <source>
        <dbReference type="ARBA" id="ARBA00022960"/>
    </source>
</evidence>
<keyword evidence="7 15" id="KW-0812">Transmembrane</keyword>
<proteinExistence type="inferred from homology"/>
<dbReference type="SUPFAM" id="SSF56519">
    <property type="entry name" value="Penicillin binding protein dimerisation domain"/>
    <property type="match status" value="1"/>
</dbReference>
<feature type="transmembrane region" description="Helical" evidence="15">
    <location>
        <begin position="21"/>
        <end position="41"/>
    </location>
</feature>
<evidence type="ECO:0000313" key="19">
    <source>
        <dbReference type="Proteomes" id="UP000074108"/>
    </source>
</evidence>
<dbReference type="STRING" id="1150625.Q75_10025"/>
<dbReference type="AlphaFoldDB" id="A0A147K7T4"/>
<keyword evidence="9" id="KW-0573">Peptidoglycan synthesis</keyword>
<dbReference type="Proteomes" id="UP000074108">
    <property type="component" value="Unassembled WGS sequence"/>
</dbReference>
<evidence type="ECO:0000259" key="16">
    <source>
        <dbReference type="Pfam" id="PF00905"/>
    </source>
</evidence>
<protein>
    <recommendedName>
        <fullName evidence="5">serine-type D-Ala-D-Ala carboxypeptidase</fullName>
        <ecNumber evidence="5">3.4.16.4</ecNumber>
    </recommendedName>
</protein>
<evidence type="ECO:0000256" key="15">
    <source>
        <dbReference type="SAM" id="Phobius"/>
    </source>
</evidence>
<feature type="domain" description="Penicillin-binding protein dimerisation" evidence="17">
    <location>
        <begin position="65"/>
        <end position="313"/>
    </location>
</feature>